<dbReference type="GO" id="GO:0008270">
    <property type="term" value="F:zinc ion binding"/>
    <property type="evidence" value="ECO:0007669"/>
    <property type="project" value="UniProtKB-KW"/>
</dbReference>
<evidence type="ECO:0000256" key="9">
    <source>
        <dbReference type="RuleBase" id="RU369094"/>
    </source>
</evidence>
<evidence type="ECO:0000256" key="10">
    <source>
        <dbReference type="SAM" id="MobiDB-lite"/>
    </source>
</evidence>
<organism evidence="12 13">
    <name type="scientific">Apostasia shenzhenica</name>
    <dbReference type="NCBI Taxonomy" id="1088818"/>
    <lineage>
        <taxon>Eukaryota</taxon>
        <taxon>Viridiplantae</taxon>
        <taxon>Streptophyta</taxon>
        <taxon>Embryophyta</taxon>
        <taxon>Tracheophyta</taxon>
        <taxon>Spermatophyta</taxon>
        <taxon>Magnoliopsida</taxon>
        <taxon>Liliopsida</taxon>
        <taxon>Asparagales</taxon>
        <taxon>Orchidaceae</taxon>
        <taxon>Apostasioideae</taxon>
        <taxon>Apostasia</taxon>
    </lineage>
</organism>
<evidence type="ECO:0000313" key="13">
    <source>
        <dbReference type="Proteomes" id="UP000236161"/>
    </source>
</evidence>
<dbReference type="Proteomes" id="UP000236161">
    <property type="component" value="Unassembled WGS sequence"/>
</dbReference>
<evidence type="ECO:0000256" key="5">
    <source>
        <dbReference type="ARBA" id="ARBA00023125"/>
    </source>
</evidence>
<keyword evidence="4 9" id="KW-0805">Transcription regulation</keyword>
<keyword evidence="7 8" id="KW-0539">Nucleus</keyword>
<evidence type="ECO:0000256" key="2">
    <source>
        <dbReference type="ARBA" id="ARBA00022771"/>
    </source>
</evidence>
<evidence type="ECO:0000259" key="11">
    <source>
        <dbReference type="PROSITE" id="PS50884"/>
    </source>
</evidence>
<feature type="domain" description="Dof-type" evidence="11">
    <location>
        <begin position="38"/>
        <end position="92"/>
    </location>
</feature>
<feature type="compositionally biased region" description="Pro residues" evidence="10">
    <location>
        <begin position="94"/>
        <end position="105"/>
    </location>
</feature>
<proteinExistence type="predicted"/>
<dbReference type="InterPro" id="IPR003851">
    <property type="entry name" value="Znf_Dof"/>
</dbReference>
<keyword evidence="13" id="KW-1185">Reference proteome</keyword>
<protein>
    <recommendedName>
        <fullName evidence="9">Dof zinc finger protein</fullName>
    </recommendedName>
</protein>
<feature type="region of interest" description="Disordered" evidence="10">
    <location>
        <begin position="82"/>
        <end position="107"/>
    </location>
</feature>
<dbReference type="GO" id="GO:0005634">
    <property type="term" value="C:nucleus"/>
    <property type="evidence" value="ECO:0007669"/>
    <property type="project" value="UniProtKB-SubCell"/>
</dbReference>
<reference evidence="12 13" key="1">
    <citation type="journal article" date="2017" name="Nature">
        <title>The Apostasia genome and the evolution of orchids.</title>
        <authorList>
            <person name="Zhang G.Q."/>
            <person name="Liu K.W."/>
            <person name="Li Z."/>
            <person name="Lohaus R."/>
            <person name="Hsiao Y.Y."/>
            <person name="Niu S.C."/>
            <person name="Wang J.Y."/>
            <person name="Lin Y.C."/>
            <person name="Xu Q."/>
            <person name="Chen L.J."/>
            <person name="Yoshida K."/>
            <person name="Fujiwara S."/>
            <person name="Wang Z.W."/>
            <person name="Zhang Y.Q."/>
            <person name="Mitsuda N."/>
            <person name="Wang M."/>
            <person name="Liu G.H."/>
            <person name="Pecoraro L."/>
            <person name="Huang H.X."/>
            <person name="Xiao X.J."/>
            <person name="Lin M."/>
            <person name="Wu X.Y."/>
            <person name="Wu W.L."/>
            <person name="Chen Y.Y."/>
            <person name="Chang S.B."/>
            <person name="Sakamoto S."/>
            <person name="Ohme-Takagi M."/>
            <person name="Yagi M."/>
            <person name="Zeng S.J."/>
            <person name="Shen C.Y."/>
            <person name="Yeh C.M."/>
            <person name="Luo Y.B."/>
            <person name="Tsai W.C."/>
            <person name="Van de Peer Y."/>
            <person name="Liu Z.J."/>
        </authorList>
    </citation>
    <scope>NUCLEOTIDE SEQUENCE [LARGE SCALE GENOMIC DNA]</scope>
    <source>
        <strain evidence="13">cv. Shenzhen</strain>
        <tissue evidence="12">Stem</tissue>
    </source>
</reference>
<accession>A0A2I0BDQ5</accession>
<feature type="region of interest" description="Disordered" evidence="10">
    <location>
        <begin position="1"/>
        <end position="43"/>
    </location>
</feature>
<dbReference type="GO" id="GO:0003700">
    <property type="term" value="F:DNA-binding transcription factor activity"/>
    <property type="evidence" value="ECO:0007669"/>
    <property type="project" value="UniProtKB-UniRule"/>
</dbReference>
<dbReference type="PANTHER" id="PTHR31992">
    <property type="entry name" value="DOF ZINC FINGER PROTEIN DOF1.4-RELATED"/>
    <property type="match status" value="1"/>
</dbReference>
<dbReference type="Pfam" id="PF02701">
    <property type="entry name" value="Zn_ribbon_Dof"/>
    <property type="match status" value="1"/>
</dbReference>
<dbReference type="AlphaFoldDB" id="A0A2I0BDQ5"/>
<sequence>MLPTVTVDSPAAARRRRPGSPELLALPETEAPENRRSERCPRCSSRDTKFCYYNNYNTSQPRHFCRACRRYWTLGGSLRNVPVGGSSRKRLRPNPVPSPSPPQPQPVLSALSIAESTAGHQPPPQHHVDVMGSGGYGPLLTLPPHPSGFLPMGEALLDGRAGFDLGLGLGIGTGPLLWPPSLLEEEVVVGGMGEAWRVDGGMDFFGAAAGGAWKELAIGAQADGGSVASHRKNMKAEEEEEEEEEEEKEEGGEKQSSCANKNAWLSHVCRETAINFLTTEQRVEGLAAGSR</sequence>
<feature type="region of interest" description="Disordered" evidence="10">
    <location>
        <begin position="224"/>
        <end position="258"/>
    </location>
</feature>
<dbReference type="PROSITE" id="PS01361">
    <property type="entry name" value="ZF_DOF_1"/>
    <property type="match status" value="1"/>
</dbReference>
<evidence type="ECO:0000313" key="12">
    <source>
        <dbReference type="EMBL" id="PKA65914.1"/>
    </source>
</evidence>
<dbReference type="OrthoDB" id="1927254at2759"/>
<keyword evidence="6 9" id="KW-0804">Transcription</keyword>
<name>A0A2I0BDQ5_9ASPA</name>
<gene>
    <name evidence="12" type="primary">MNB1A</name>
    <name evidence="12" type="ORF">AXF42_Ash010323</name>
</gene>
<comment type="subcellular location">
    <subcellularLocation>
        <location evidence="8 9">Nucleus</location>
    </subcellularLocation>
</comment>
<keyword evidence="3 9" id="KW-0862">Zinc</keyword>
<feature type="compositionally biased region" description="Basic and acidic residues" evidence="10">
    <location>
        <begin position="32"/>
        <end position="43"/>
    </location>
</feature>
<dbReference type="EMBL" id="KZ451888">
    <property type="protein sequence ID" value="PKA65914.1"/>
    <property type="molecule type" value="Genomic_DNA"/>
</dbReference>
<keyword evidence="1 9" id="KW-0479">Metal-binding</keyword>
<dbReference type="PROSITE" id="PS50884">
    <property type="entry name" value="ZF_DOF_2"/>
    <property type="match status" value="1"/>
</dbReference>
<dbReference type="STRING" id="1088818.A0A2I0BDQ5"/>
<evidence type="ECO:0000256" key="3">
    <source>
        <dbReference type="ARBA" id="ARBA00022833"/>
    </source>
</evidence>
<dbReference type="InterPro" id="IPR045174">
    <property type="entry name" value="Dof"/>
</dbReference>
<comment type="function">
    <text evidence="9">Transcription factor that binds specifically to a 5'-AA[AG]G-3' consensus core sequence.</text>
</comment>
<evidence type="ECO:0000256" key="8">
    <source>
        <dbReference type="PROSITE-ProRule" id="PRU00071"/>
    </source>
</evidence>
<dbReference type="PANTHER" id="PTHR31992:SF204">
    <property type="entry name" value="DOF ZINC FINGER PROTEIN"/>
    <property type="match status" value="1"/>
</dbReference>
<evidence type="ECO:0000256" key="1">
    <source>
        <dbReference type="ARBA" id="ARBA00022723"/>
    </source>
</evidence>
<dbReference type="GO" id="GO:0003677">
    <property type="term" value="F:DNA binding"/>
    <property type="evidence" value="ECO:0007669"/>
    <property type="project" value="UniProtKB-UniRule"/>
</dbReference>
<feature type="compositionally biased region" description="Acidic residues" evidence="10">
    <location>
        <begin position="237"/>
        <end position="250"/>
    </location>
</feature>
<keyword evidence="5 8" id="KW-0238">DNA-binding</keyword>
<evidence type="ECO:0000256" key="7">
    <source>
        <dbReference type="ARBA" id="ARBA00023242"/>
    </source>
</evidence>
<evidence type="ECO:0000256" key="6">
    <source>
        <dbReference type="ARBA" id="ARBA00023163"/>
    </source>
</evidence>
<keyword evidence="2 8" id="KW-0863">Zinc-finger</keyword>
<evidence type="ECO:0000256" key="4">
    <source>
        <dbReference type="ARBA" id="ARBA00023015"/>
    </source>
</evidence>